<dbReference type="Pfam" id="PF07859">
    <property type="entry name" value="Abhydrolase_3"/>
    <property type="match status" value="1"/>
</dbReference>
<dbReference type="InterPro" id="IPR050300">
    <property type="entry name" value="GDXG_lipolytic_enzyme"/>
</dbReference>
<dbReference type="SUPFAM" id="SSF53474">
    <property type="entry name" value="alpha/beta-Hydrolases"/>
    <property type="match status" value="1"/>
</dbReference>
<protein>
    <recommendedName>
        <fullName evidence="2">Alpha/beta hydrolase fold-3 domain-containing protein</fullName>
    </recommendedName>
</protein>
<dbReference type="InterPro" id="IPR013094">
    <property type="entry name" value="AB_hydrolase_3"/>
</dbReference>
<proteinExistence type="predicted"/>
<gene>
    <name evidence="3" type="ORF">ROLI_000230</name>
</gene>
<organism evidence="3 4">
    <name type="scientific">Roseobacter fucihabitans</name>
    <dbReference type="NCBI Taxonomy" id="1537242"/>
    <lineage>
        <taxon>Bacteria</taxon>
        <taxon>Pseudomonadati</taxon>
        <taxon>Pseudomonadota</taxon>
        <taxon>Alphaproteobacteria</taxon>
        <taxon>Rhodobacterales</taxon>
        <taxon>Roseobacteraceae</taxon>
        <taxon>Roseobacter</taxon>
    </lineage>
</organism>
<dbReference type="PANTHER" id="PTHR48081">
    <property type="entry name" value="AB HYDROLASE SUPERFAMILY PROTEIN C4A8.06C"/>
    <property type="match status" value="1"/>
</dbReference>
<evidence type="ECO:0000313" key="4">
    <source>
        <dbReference type="Proteomes" id="UP001318682"/>
    </source>
</evidence>
<evidence type="ECO:0000313" key="3">
    <source>
        <dbReference type="EMBL" id="WVX46965.1"/>
    </source>
</evidence>
<feature type="domain" description="Alpha/beta hydrolase fold-3" evidence="2">
    <location>
        <begin position="64"/>
        <end position="180"/>
    </location>
</feature>
<keyword evidence="1" id="KW-0378">Hydrolase</keyword>
<dbReference type="Proteomes" id="UP001318682">
    <property type="component" value="Chromosome"/>
</dbReference>
<dbReference type="EMBL" id="CP143423">
    <property type="protein sequence ID" value="WVX46965.1"/>
    <property type="molecule type" value="Genomic_DNA"/>
</dbReference>
<evidence type="ECO:0000259" key="2">
    <source>
        <dbReference type="Pfam" id="PF07859"/>
    </source>
</evidence>
<name>A0ABZ2BNA4_9RHOB</name>
<sequence length="263" mass="29071">MKLSYWNQQFQMTQVLPDFHSYLASMKRRSASVTSAFQRLTYGDDPRQYVEWTGTPSKDRPLPVFIHGGYWRALTAQDHRFVLPAIQSATGAVANLEYRLLPHVTLRDIVMDAVQGLHALSERFHCPLVVIGHSAGGHLAAMAARQIPDRIVAAIGISGLYDLTPLQWSFLREEVGLTLADLRGQSPQDVWEGHDASHITVAVGANETPEFLRQSHMFANAHGALSLTIPDAHHMTVLDDLADPQGVMIAHLTTILATSHSNL</sequence>
<dbReference type="PANTHER" id="PTHR48081:SF33">
    <property type="entry name" value="KYNURENINE FORMAMIDASE"/>
    <property type="match status" value="1"/>
</dbReference>
<accession>A0ABZ2BNA4</accession>
<keyword evidence="4" id="KW-1185">Reference proteome</keyword>
<dbReference type="Gene3D" id="3.40.50.1820">
    <property type="entry name" value="alpha/beta hydrolase"/>
    <property type="match status" value="1"/>
</dbReference>
<reference evidence="4" key="1">
    <citation type="submission" date="2024-01" db="EMBL/GenBank/DDBJ databases">
        <title>Roseobacter fucihabitans sp. nov., isolated from the brown alga Fucus spiralis.</title>
        <authorList>
            <person name="Hahnke S."/>
            <person name="Berger M."/>
            <person name="Schlingloff A."/>
            <person name="Athale I."/>
            <person name="Neumann-Schaal M."/>
            <person name="Adenaya A."/>
            <person name="Poehlein A."/>
            <person name="Daniel R."/>
            <person name="Pertersen J."/>
            <person name="Brinkhoff T."/>
        </authorList>
    </citation>
    <scope>NUCLEOTIDE SEQUENCE [LARGE SCALE GENOMIC DNA]</scope>
    <source>
        <strain evidence="4">B14</strain>
    </source>
</reference>
<dbReference type="InterPro" id="IPR029058">
    <property type="entry name" value="AB_hydrolase_fold"/>
</dbReference>
<evidence type="ECO:0000256" key="1">
    <source>
        <dbReference type="ARBA" id="ARBA00022801"/>
    </source>
</evidence>